<evidence type="ECO:0000256" key="11">
    <source>
        <dbReference type="SAM" id="MobiDB-lite"/>
    </source>
</evidence>
<feature type="transmembrane region" description="Helical" evidence="12">
    <location>
        <begin position="354"/>
        <end position="375"/>
    </location>
</feature>
<dbReference type="Proteomes" id="UP000032180">
    <property type="component" value="Chromosome 9"/>
</dbReference>
<dbReference type="SUPFAM" id="SSF103473">
    <property type="entry name" value="MFS general substrate transporter"/>
    <property type="match status" value="1"/>
</dbReference>
<organism evidence="13 14">
    <name type="scientific">Leersia perrieri</name>
    <dbReference type="NCBI Taxonomy" id="77586"/>
    <lineage>
        <taxon>Eukaryota</taxon>
        <taxon>Viridiplantae</taxon>
        <taxon>Streptophyta</taxon>
        <taxon>Embryophyta</taxon>
        <taxon>Tracheophyta</taxon>
        <taxon>Spermatophyta</taxon>
        <taxon>Magnoliopsida</taxon>
        <taxon>Liliopsida</taxon>
        <taxon>Poales</taxon>
        <taxon>Poaceae</taxon>
        <taxon>BOP clade</taxon>
        <taxon>Oryzoideae</taxon>
        <taxon>Oryzeae</taxon>
        <taxon>Oryzinae</taxon>
        <taxon>Leersia</taxon>
    </lineage>
</organism>
<name>A0A0D9XGM2_9ORYZ</name>
<feature type="transmembrane region" description="Helical" evidence="12">
    <location>
        <begin position="415"/>
        <end position="434"/>
    </location>
</feature>
<dbReference type="eggNOG" id="KOG2532">
    <property type="taxonomic scope" value="Eukaryota"/>
</dbReference>
<feature type="region of interest" description="Disordered" evidence="11">
    <location>
        <begin position="38"/>
        <end position="83"/>
    </location>
</feature>
<keyword evidence="14" id="KW-1185">Reference proteome</keyword>
<feature type="transmembrane region" description="Helical" evidence="12">
    <location>
        <begin position="387"/>
        <end position="409"/>
    </location>
</feature>
<reference evidence="13 14" key="1">
    <citation type="submission" date="2012-08" db="EMBL/GenBank/DDBJ databases">
        <title>Oryza genome evolution.</title>
        <authorList>
            <person name="Wing R.A."/>
        </authorList>
    </citation>
    <scope>NUCLEOTIDE SEQUENCE</scope>
</reference>
<feature type="transmembrane region" description="Helical" evidence="12">
    <location>
        <begin position="313"/>
        <end position="334"/>
    </location>
</feature>
<evidence type="ECO:0000256" key="9">
    <source>
        <dbReference type="ARBA" id="ARBA00024302"/>
    </source>
</evidence>
<dbReference type="PANTHER" id="PTHR11662:SF243">
    <property type="entry name" value="ANION TRANSPORTER 6, CHLOROPLASTIC-RELATED"/>
    <property type="match status" value="1"/>
</dbReference>
<evidence type="ECO:0000256" key="8">
    <source>
        <dbReference type="ARBA" id="ARBA00023136"/>
    </source>
</evidence>
<keyword evidence="3" id="KW-0934">Plastid</keyword>
<keyword evidence="6 12" id="KW-1133">Transmembrane helix</keyword>
<evidence type="ECO:0000256" key="10">
    <source>
        <dbReference type="ARBA" id="ARBA00024362"/>
    </source>
</evidence>
<keyword evidence="5" id="KW-0809">Transit peptide</keyword>
<dbReference type="GO" id="GO:0031969">
    <property type="term" value="C:chloroplast membrane"/>
    <property type="evidence" value="ECO:0007669"/>
    <property type="project" value="UniProtKB-SubCell"/>
</dbReference>
<dbReference type="CDD" id="cd17380">
    <property type="entry name" value="MFS_SLC17A9_like"/>
    <property type="match status" value="1"/>
</dbReference>
<dbReference type="InterPro" id="IPR011701">
    <property type="entry name" value="MFS"/>
</dbReference>
<keyword evidence="2" id="KW-0150">Chloroplast</keyword>
<dbReference type="GO" id="GO:0005315">
    <property type="term" value="F:phosphate transmembrane transporter activity"/>
    <property type="evidence" value="ECO:0007669"/>
    <property type="project" value="UniProtKB-ARBA"/>
</dbReference>
<reference evidence="14" key="2">
    <citation type="submission" date="2013-12" db="EMBL/GenBank/DDBJ databases">
        <authorList>
            <person name="Yu Y."/>
            <person name="Lee S."/>
            <person name="de Baynast K."/>
            <person name="Wissotski M."/>
            <person name="Liu L."/>
            <person name="Talag J."/>
            <person name="Goicoechea J."/>
            <person name="Angelova A."/>
            <person name="Jetty R."/>
            <person name="Kudrna D."/>
            <person name="Golser W."/>
            <person name="Rivera L."/>
            <person name="Zhang J."/>
            <person name="Wing R."/>
        </authorList>
    </citation>
    <scope>NUCLEOTIDE SEQUENCE</scope>
</reference>
<evidence type="ECO:0000256" key="12">
    <source>
        <dbReference type="SAM" id="Phobius"/>
    </source>
</evidence>
<keyword evidence="4 12" id="KW-0812">Transmembrane</keyword>
<sequence length="597" mass="64769">MAASALQAERCLLVVGGAGPRRHRLLRMPPPPLLRRRRRWTPSVRASTGDGGGGGGLAGAVEKRPDTGVEEEEKAGKVEEEGEGEVAAEALELRWPPWEGLAERYKLIGATSLAFVICNMDKVNLSVAIIPMSHKYGWNSSTAGLVQSSFFWGYALSQLPGGWLAKLFGGRRVLEVGVVVWSLATAIIPAVAGSIPVQERSRAVAVVFGGLSFGSVLGLLFAPPIIQNLGWESVFYIFGLLGIIWCLGFQSLKEQQLSGNEGILNLGQSQSPAGSSDHFSSSVSPKSSESSLEELINSLQDVPWREFFKSKAVWAMIYAHFCGSWGHYTCLSWLPTFFSEELDLNLTEAAWVSVLPPLGSMIITSIAAPFADNLISNGVDTTKVRKICQTIAFLSPATFMMLSSVDLGVPPWEVVAFLTSGLALSSFALSGLYCTHQDISREYASILLGITNTVGAVPGIVGVALTGYLLDTTHSWSISLFAPSIFFYLTGTVVWLAFASSEPQEFSKSDSEARLVLVIIIFLIFIILIIILFTIFITTIFIVVIVIIAPSFTICLWVIIVIIFILTAFFPREVLLSIIIITTIIILVIIFIIVVII</sequence>
<comment type="similarity">
    <text evidence="10">Belongs to the major facilitator superfamily. Sodium/anion cotransporter (TC 2.A.1.14) family.</text>
</comment>
<feature type="transmembrane region" description="Helical" evidence="12">
    <location>
        <begin position="541"/>
        <end position="567"/>
    </location>
</feature>
<dbReference type="InterPro" id="IPR050382">
    <property type="entry name" value="MFS_Na/Anion_cotransporter"/>
</dbReference>
<dbReference type="GO" id="GO:0006811">
    <property type="term" value="P:monoatomic ion transport"/>
    <property type="evidence" value="ECO:0007669"/>
    <property type="project" value="UniProtKB-KW"/>
</dbReference>
<evidence type="ECO:0000256" key="6">
    <source>
        <dbReference type="ARBA" id="ARBA00022989"/>
    </source>
</evidence>
<dbReference type="Pfam" id="PF07690">
    <property type="entry name" value="MFS_1"/>
    <property type="match status" value="1"/>
</dbReference>
<keyword evidence="8 12" id="KW-0472">Membrane</keyword>
<dbReference type="InterPro" id="IPR044777">
    <property type="entry name" value="SLC17A9-like"/>
</dbReference>
<accession>A0A0D9XGM2</accession>
<evidence type="ECO:0000313" key="13">
    <source>
        <dbReference type="EnsemblPlants" id="LPERR09G15150.1"/>
    </source>
</evidence>
<dbReference type="Gene3D" id="1.20.1250.20">
    <property type="entry name" value="MFS general substrate transporter like domains"/>
    <property type="match status" value="1"/>
</dbReference>
<feature type="transmembrane region" description="Helical" evidence="12">
    <location>
        <begin position="446"/>
        <end position="470"/>
    </location>
</feature>
<dbReference type="FunFam" id="1.20.1250.20:FF:000213">
    <property type="entry name" value="Probable anion transporter 6, chloroplastic"/>
    <property type="match status" value="1"/>
</dbReference>
<feature type="transmembrane region" description="Helical" evidence="12">
    <location>
        <begin position="476"/>
        <end position="501"/>
    </location>
</feature>
<evidence type="ECO:0000256" key="4">
    <source>
        <dbReference type="ARBA" id="ARBA00022692"/>
    </source>
</evidence>
<proteinExistence type="inferred from homology"/>
<feature type="transmembrane region" description="Helical" evidence="12">
    <location>
        <begin position="513"/>
        <end position="535"/>
    </location>
</feature>
<dbReference type="AlphaFoldDB" id="A0A0D9XGM2"/>
<feature type="compositionally biased region" description="Gly residues" evidence="11">
    <location>
        <begin position="49"/>
        <end position="58"/>
    </location>
</feature>
<feature type="transmembrane region" description="Helical" evidence="12">
    <location>
        <begin position="234"/>
        <end position="252"/>
    </location>
</feature>
<keyword evidence="7" id="KW-0813">Transport</keyword>
<feature type="transmembrane region" description="Helical" evidence="12">
    <location>
        <begin position="574"/>
        <end position="596"/>
    </location>
</feature>
<keyword evidence="7" id="KW-0406">Ion transport</keyword>
<feature type="transmembrane region" description="Helical" evidence="12">
    <location>
        <begin position="204"/>
        <end position="222"/>
    </location>
</feature>
<evidence type="ECO:0000256" key="5">
    <source>
        <dbReference type="ARBA" id="ARBA00022946"/>
    </source>
</evidence>
<evidence type="ECO:0000256" key="1">
    <source>
        <dbReference type="ARBA" id="ARBA00004508"/>
    </source>
</evidence>
<evidence type="ECO:0000256" key="7">
    <source>
        <dbReference type="ARBA" id="ARBA00023065"/>
    </source>
</evidence>
<protein>
    <recommendedName>
        <fullName evidence="15">Major facilitator superfamily (MFS) profile domain-containing protein</fullName>
    </recommendedName>
</protein>
<dbReference type="InterPro" id="IPR036259">
    <property type="entry name" value="MFS_trans_sf"/>
</dbReference>
<dbReference type="STRING" id="77586.A0A0D9XGM2"/>
<feature type="transmembrane region" description="Helical" evidence="12">
    <location>
        <begin position="176"/>
        <end position="197"/>
    </location>
</feature>
<evidence type="ECO:0008006" key="15">
    <source>
        <dbReference type="Google" id="ProtNLM"/>
    </source>
</evidence>
<dbReference type="Gramene" id="LPERR09G15150.1">
    <property type="protein sequence ID" value="LPERR09G15150.1"/>
    <property type="gene ID" value="LPERR09G15150"/>
</dbReference>
<dbReference type="EnsemblPlants" id="LPERR09G15150.1">
    <property type="protein sequence ID" value="LPERR09G15150.1"/>
    <property type="gene ID" value="LPERR09G15150"/>
</dbReference>
<dbReference type="PANTHER" id="PTHR11662">
    <property type="entry name" value="SOLUTE CARRIER FAMILY 17"/>
    <property type="match status" value="1"/>
</dbReference>
<comment type="subcellular location">
    <subcellularLocation>
        <location evidence="1">Plastid</location>
        <location evidence="1">Chloroplast membrane</location>
        <topology evidence="1">Multi-pass membrane protein</topology>
    </subcellularLocation>
</comment>
<reference evidence="13" key="3">
    <citation type="submission" date="2015-04" db="UniProtKB">
        <authorList>
            <consortium name="EnsemblPlants"/>
        </authorList>
    </citation>
    <scope>IDENTIFICATION</scope>
</reference>
<comment type="function">
    <text evidence="9">Probable anion transporter.</text>
</comment>
<evidence type="ECO:0000256" key="3">
    <source>
        <dbReference type="ARBA" id="ARBA00022640"/>
    </source>
</evidence>
<evidence type="ECO:0000313" key="14">
    <source>
        <dbReference type="Proteomes" id="UP000032180"/>
    </source>
</evidence>
<evidence type="ECO:0000256" key="2">
    <source>
        <dbReference type="ARBA" id="ARBA00022528"/>
    </source>
</evidence>